<dbReference type="Proteomes" id="UP001202180">
    <property type="component" value="Unassembled WGS sequence"/>
</dbReference>
<evidence type="ECO:0000256" key="3">
    <source>
        <dbReference type="ARBA" id="ARBA00022729"/>
    </source>
</evidence>
<evidence type="ECO:0000256" key="2">
    <source>
        <dbReference type="ARBA" id="ARBA00014024"/>
    </source>
</evidence>
<reference evidence="4 5" key="1">
    <citation type="submission" date="2022-04" db="EMBL/GenBank/DDBJ databases">
        <title>Spirosoma sp. strain RP8 genome sequencing and assembly.</title>
        <authorList>
            <person name="Jung Y."/>
        </authorList>
    </citation>
    <scope>NUCLEOTIDE SEQUENCE [LARGE SCALE GENOMIC DNA]</scope>
    <source>
        <strain evidence="4 5">RP8</strain>
    </source>
</reference>
<evidence type="ECO:0000313" key="5">
    <source>
        <dbReference type="Proteomes" id="UP001202180"/>
    </source>
</evidence>
<dbReference type="EMBL" id="JALPRF010000011">
    <property type="protein sequence ID" value="MCK8495773.1"/>
    <property type="molecule type" value="Genomic_DNA"/>
</dbReference>
<keyword evidence="3" id="KW-0732">Signal</keyword>
<comment type="caution">
    <text evidence="4">The sequence shown here is derived from an EMBL/GenBank/DDBJ whole genome shotgun (WGS) entry which is preliminary data.</text>
</comment>
<keyword evidence="5" id="KW-1185">Reference proteome</keyword>
<comment type="function">
    <text evidence="1">May be involved in the biogenesis of curli organelles.</text>
</comment>
<proteinExistence type="predicted"/>
<sequence>MRWLIFLLTSGLLLSYGGYAQDPDLEGRLEEAVMDETIVEQEGTQTLMLDQTRSKIGRDFYEAFFRRYAELPKVVSQPVSTDTTRRIDPNLELDLTAFVVTIDELPAFGVGTTVVVVSLNDQVLWQNYVQARADILEAYAFDAAELINQYVINYQEVQNQLENADQRGTGIF</sequence>
<dbReference type="RefSeq" id="WP_248480528.1">
    <property type="nucleotide sequence ID" value="NZ_JALPRF010000011.1"/>
</dbReference>
<name>A0ABT0HVY8_9BACT</name>
<evidence type="ECO:0000256" key="1">
    <source>
        <dbReference type="ARBA" id="ARBA00003989"/>
    </source>
</evidence>
<evidence type="ECO:0000313" key="4">
    <source>
        <dbReference type="EMBL" id="MCK8495773.1"/>
    </source>
</evidence>
<protein>
    <recommendedName>
        <fullName evidence="2">Curli production assembly/transport component CsgE</fullName>
    </recommendedName>
</protein>
<dbReference type="InterPro" id="IPR018900">
    <property type="entry name" value="Curli_CsgE"/>
</dbReference>
<organism evidence="4 5">
    <name type="scientific">Spirosoma liriopis</name>
    <dbReference type="NCBI Taxonomy" id="2937440"/>
    <lineage>
        <taxon>Bacteria</taxon>
        <taxon>Pseudomonadati</taxon>
        <taxon>Bacteroidota</taxon>
        <taxon>Cytophagia</taxon>
        <taxon>Cytophagales</taxon>
        <taxon>Cytophagaceae</taxon>
        <taxon>Spirosoma</taxon>
    </lineage>
</organism>
<accession>A0ABT0HVY8</accession>
<gene>
    <name evidence="4" type="ORF">M0L20_28160</name>
</gene>
<dbReference type="Pfam" id="PF10627">
    <property type="entry name" value="CsgE"/>
    <property type="match status" value="1"/>
</dbReference>